<keyword evidence="4 12" id="KW-0808">Transferase</keyword>
<dbReference type="PANTHER" id="PTHR10344">
    <property type="entry name" value="THYMIDYLATE KINASE"/>
    <property type="match status" value="1"/>
</dbReference>
<dbReference type="AlphaFoldDB" id="A0A4R6UZ32"/>
<dbReference type="FunFam" id="3.40.50.300:FF:000225">
    <property type="entry name" value="Thymidylate kinase"/>
    <property type="match status" value="1"/>
</dbReference>
<accession>A0A4R6UZ32</accession>
<dbReference type="CDD" id="cd01672">
    <property type="entry name" value="TMPK"/>
    <property type="match status" value="1"/>
</dbReference>
<dbReference type="NCBIfam" id="TIGR00041">
    <property type="entry name" value="DTMP_kinase"/>
    <property type="match status" value="1"/>
</dbReference>
<evidence type="ECO:0000256" key="7">
    <source>
        <dbReference type="ARBA" id="ARBA00022777"/>
    </source>
</evidence>
<comment type="caution">
    <text evidence="14">The sequence shown here is derived from an EMBL/GenBank/DDBJ whole genome shotgun (WGS) entry which is preliminary data.</text>
</comment>
<evidence type="ECO:0000256" key="4">
    <source>
        <dbReference type="ARBA" id="ARBA00022679"/>
    </source>
</evidence>
<keyword evidence="7 12" id="KW-0418">Kinase</keyword>
<dbReference type="PANTHER" id="PTHR10344:SF4">
    <property type="entry name" value="UMP-CMP KINASE 2, MITOCHONDRIAL"/>
    <property type="match status" value="1"/>
</dbReference>
<dbReference type="GO" id="GO:0005829">
    <property type="term" value="C:cytosol"/>
    <property type="evidence" value="ECO:0007669"/>
    <property type="project" value="TreeGrafter"/>
</dbReference>
<dbReference type="GO" id="GO:0006227">
    <property type="term" value="P:dUDP biosynthetic process"/>
    <property type="evidence" value="ECO:0007669"/>
    <property type="project" value="TreeGrafter"/>
</dbReference>
<keyword evidence="5 12" id="KW-0545">Nucleotide biosynthesis</keyword>
<evidence type="ECO:0000256" key="11">
    <source>
        <dbReference type="ARBA" id="ARBA00057735"/>
    </source>
</evidence>
<dbReference type="InterPro" id="IPR039430">
    <property type="entry name" value="Thymidylate_kin-like_dom"/>
</dbReference>
<sequence length="204" mass="23066">MFITLEGTEGVGKSSNLAFIQNWLINRGKQLVVTREPGGTPFAEEIRQLLLAPRQEQVSDDAELLLMFAARAQHVAQKIRPALQNGFVVLSDRFVDASYAYQGGGRGISMQRLDALSQWTLQGFLPDLTFLLDMAPADALERAKKRGDLDRFEQEQQAFFERVRNVYLQRAKADPKRIMVINAAQTLEQVQQDIAHVLEQRVPK</sequence>
<evidence type="ECO:0000256" key="9">
    <source>
        <dbReference type="ARBA" id="ARBA00029962"/>
    </source>
</evidence>
<evidence type="ECO:0000256" key="12">
    <source>
        <dbReference type="HAMAP-Rule" id="MF_00165"/>
    </source>
</evidence>
<dbReference type="HAMAP" id="MF_00165">
    <property type="entry name" value="Thymidylate_kinase"/>
    <property type="match status" value="1"/>
</dbReference>
<gene>
    <name evidence="12" type="primary">tmk</name>
    <name evidence="14" type="ORF">EV696_101236</name>
</gene>
<dbReference type="GO" id="GO:0004798">
    <property type="term" value="F:dTMP kinase activity"/>
    <property type="evidence" value="ECO:0007669"/>
    <property type="project" value="UniProtKB-UniRule"/>
</dbReference>
<comment type="catalytic activity">
    <reaction evidence="10 12">
        <text>dTMP + ATP = dTDP + ADP</text>
        <dbReference type="Rhea" id="RHEA:13517"/>
        <dbReference type="ChEBI" id="CHEBI:30616"/>
        <dbReference type="ChEBI" id="CHEBI:58369"/>
        <dbReference type="ChEBI" id="CHEBI:63528"/>
        <dbReference type="ChEBI" id="CHEBI:456216"/>
        <dbReference type="EC" id="2.7.4.9"/>
    </reaction>
</comment>
<dbReference type="GO" id="GO:0006233">
    <property type="term" value="P:dTDP biosynthetic process"/>
    <property type="evidence" value="ECO:0007669"/>
    <property type="project" value="InterPro"/>
</dbReference>
<dbReference type="Proteomes" id="UP000295375">
    <property type="component" value="Unassembled WGS sequence"/>
</dbReference>
<evidence type="ECO:0000256" key="3">
    <source>
        <dbReference type="ARBA" id="ARBA00017144"/>
    </source>
</evidence>
<dbReference type="Gene3D" id="3.40.50.300">
    <property type="entry name" value="P-loop containing nucleotide triphosphate hydrolases"/>
    <property type="match status" value="1"/>
</dbReference>
<dbReference type="EC" id="2.7.4.9" evidence="2 12"/>
<dbReference type="RefSeq" id="WP_133587112.1">
    <property type="nucleotide sequence ID" value="NZ_CP037953.1"/>
</dbReference>
<evidence type="ECO:0000256" key="8">
    <source>
        <dbReference type="ARBA" id="ARBA00022840"/>
    </source>
</evidence>
<evidence type="ECO:0000259" key="13">
    <source>
        <dbReference type="Pfam" id="PF02223"/>
    </source>
</evidence>
<dbReference type="SUPFAM" id="SSF52540">
    <property type="entry name" value="P-loop containing nucleoside triphosphate hydrolases"/>
    <property type="match status" value="1"/>
</dbReference>
<comment type="function">
    <text evidence="11 12">Phosphorylation of dTMP to form dTDP in both de novo and salvage pathways of dTTP synthesis.</text>
</comment>
<evidence type="ECO:0000256" key="5">
    <source>
        <dbReference type="ARBA" id="ARBA00022727"/>
    </source>
</evidence>
<feature type="domain" description="Thymidylate kinase-like" evidence="13">
    <location>
        <begin position="5"/>
        <end position="194"/>
    </location>
</feature>
<comment type="similarity">
    <text evidence="1 12">Belongs to the thymidylate kinase family.</text>
</comment>
<name>A0A4R6UZ32_9GAMM</name>
<evidence type="ECO:0000256" key="2">
    <source>
        <dbReference type="ARBA" id="ARBA00012980"/>
    </source>
</evidence>
<evidence type="ECO:0000313" key="15">
    <source>
        <dbReference type="Proteomes" id="UP000295375"/>
    </source>
</evidence>
<dbReference type="GO" id="GO:0005524">
    <property type="term" value="F:ATP binding"/>
    <property type="evidence" value="ECO:0007669"/>
    <property type="project" value="UniProtKB-UniRule"/>
</dbReference>
<organism evidence="14 15">
    <name type="scientific">Permianibacter aggregans</name>
    <dbReference type="NCBI Taxonomy" id="1510150"/>
    <lineage>
        <taxon>Bacteria</taxon>
        <taxon>Pseudomonadati</taxon>
        <taxon>Pseudomonadota</taxon>
        <taxon>Gammaproteobacteria</taxon>
        <taxon>Pseudomonadales</taxon>
        <taxon>Pseudomonadaceae</taxon>
        <taxon>Permianibacter</taxon>
    </lineage>
</organism>
<keyword evidence="8 12" id="KW-0067">ATP-binding</keyword>
<evidence type="ECO:0000256" key="10">
    <source>
        <dbReference type="ARBA" id="ARBA00048743"/>
    </source>
</evidence>
<keyword evidence="15" id="KW-1185">Reference proteome</keyword>
<dbReference type="GO" id="GO:0006235">
    <property type="term" value="P:dTTP biosynthetic process"/>
    <property type="evidence" value="ECO:0007669"/>
    <property type="project" value="UniProtKB-UniRule"/>
</dbReference>
<evidence type="ECO:0000313" key="14">
    <source>
        <dbReference type="EMBL" id="TDQ51263.1"/>
    </source>
</evidence>
<evidence type="ECO:0000256" key="1">
    <source>
        <dbReference type="ARBA" id="ARBA00009776"/>
    </source>
</evidence>
<dbReference type="EMBL" id="SNYM01000001">
    <property type="protein sequence ID" value="TDQ51263.1"/>
    <property type="molecule type" value="Genomic_DNA"/>
</dbReference>
<dbReference type="InterPro" id="IPR027417">
    <property type="entry name" value="P-loop_NTPase"/>
</dbReference>
<feature type="binding site" evidence="12">
    <location>
        <begin position="7"/>
        <end position="14"/>
    </location>
    <ligand>
        <name>ATP</name>
        <dbReference type="ChEBI" id="CHEBI:30616"/>
    </ligand>
</feature>
<evidence type="ECO:0000256" key="6">
    <source>
        <dbReference type="ARBA" id="ARBA00022741"/>
    </source>
</evidence>
<dbReference type="Pfam" id="PF02223">
    <property type="entry name" value="Thymidylate_kin"/>
    <property type="match status" value="1"/>
</dbReference>
<protein>
    <recommendedName>
        <fullName evidence="3 12">Thymidylate kinase</fullName>
        <ecNumber evidence="2 12">2.7.4.9</ecNumber>
    </recommendedName>
    <alternativeName>
        <fullName evidence="9 12">dTMP kinase</fullName>
    </alternativeName>
</protein>
<reference evidence="14 15" key="1">
    <citation type="submission" date="2019-03" db="EMBL/GenBank/DDBJ databases">
        <title>Genomic Encyclopedia of Type Strains, Phase IV (KMG-IV): sequencing the most valuable type-strain genomes for metagenomic binning, comparative biology and taxonomic classification.</title>
        <authorList>
            <person name="Goeker M."/>
        </authorList>
    </citation>
    <scope>NUCLEOTIDE SEQUENCE [LARGE SCALE GENOMIC DNA]</scope>
    <source>
        <strain evidence="14 15">DSM 103792</strain>
    </source>
</reference>
<proteinExistence type="inferred from homology"/>
<dbReference type="OrthoDB" id="9774907at2"/>
<keyword evidence="6 12" id="KW-0547">Nucleotide-binding</keyword>
<dbReference type="InterPro" id="IPR018094">
    <property type="entry name" value="Thymidylate_kinase"/>
</dbReference>